<protein>
    <submittedName>
        <fullName evidence="1">Uncharacterized protein</fullName>
    </submittedName>
</protein>
<dbReference type="Gene3D" id="3.40.630.10">
    <property type="entry name" value="Zn peptidases"/>
    <property type="match status" value="1"/>
</dbReference>
<proteinExistence type="predicted"/>
<name>A0A1X6ZYQ9_9RHOB</name>
<dbReference type="Proteomes" id="UP000193061">
    <property type="component" value="Unassembled WGS sequence"/>
</dbReference>
<keyword evidence="2" id="KW-1185">Reference proteome</keyword>
<organism evidence="1 2">
    <name type="scientific">Roseovarius albus</name>
    <dbReference type="NCBI Taxonomy" id="1247867"/>
    <lineage>
        <taxon>Bacteria</taxon>
        <taxon>Pseudomonadati</taxon>
        <taxon>Pseudomonadota</taxon>
        <taxon>Alphaproteobacteria</taxon>
        <taxon>Rhodobacterales</taxon>
        <taxon>Roseobacteraceae</taxon>
        <taxon>Roseovarius</taxon>
    </lineage>
</organism>
<evidence type="ECO:0000313" key="2">
    <source>
        <dbReference type="Proteomes" id="UP000193061"/>
    </source>
</evidence>
<evidence type="ECO:0000313" key="1">
    <source>
        <dbReference type="EMBL" id="SLN65483.1"/>
    </source>
</evidence>
<gene>
    <name evidence="1" type="ORF">ROA7450_03465</name>
</gene>
<sequence>MAILNGIDLNRNGKQFGHLEISHSTHRPAYGKIMLPVIYLRNGDGPR</sequence>
<accession>A0A1X6ZYQ9</accession>
<reference evidence="1 2" key="1">
    <citation type="submission" date="2017-03" db="EMBL/GenBank/DDBJ databases">
        <authorList>
            <person name="Afonso C.L."/>
            <person name="Miller P.J."/>
            <person name="Scott M.A."/>
            <person name="Spackman E."/>
            <person name="Goraichik I."/>
            <person name="Dimitrov K.M."/>
            <person name="Suarez D.L."/>
            <person name="Swayne D.E."/>
        </authorList>
    </citation>
    <scope>NUCLEOTIDE SEQUENCE [LARGE SCALE GENOMIC DNA]</scope>
    <source>
        <strain evidence="1 2">CECT 7450</strain>
    </source>
</reference>
<dbReference type="AlphaFoldDB" id="A0A1X6ZYQ9"/>
<dbReference type="EMBL" id="FWFX01000013">
    <property type="protein sequence ID" value="SLN65483.1"/>
    <property type="molecule type" value="Genomic_DNA"/>
</dbReference>
<dbReference type="RefSeq" id="WP_159454084.1">
    <property type="nucleotide sequence ID" value="NZ_FWFX01000013.1"/>
</dbReference>
<dbReference type="OrthoDB" id="9782876at2"/>